<keyword evidence="3" id="KW-1185">Reference proteome</keyword>
<protein>
    <submittedName>
        <fullName evidence="2">Uncharacterized protein</fullName>
    </submittedName>
</protein>
<dbReference type="EMBL" id="BMAW01027736">
    <property type="protein sequence ID" value="GFU03669.1"/>
    <property type="molecule type" value="Genomic_DNA"/>
</dbReference>
<proteinExistence type="predicted"/>
<feature type="compositionally biased region" description="Polar residues" evidence="1">
    <location>
        <begin position="128"/>
        <end position="145"/>
    </location>
</feature>
<evidence type="ECO:0000256" key="1">
    <source>
        <dbReference type="SAM" id="MobiDB-lite"/>
    </source>
</evidence>
<evidence type="ECO:0000313" key="2">
    <source>
        <dbReference type="EMBL" id="GFU03669.1"/>
    </source>
</evidence>
<accession>A0A8X6Q2U6</accession>
<comment type="caution">
    <text evidence="2">The sequence shown here is derived from an EMBL/GenBank/DDBJ whole genome shotgun (WGS) entry which is preliminary data.</text>
</comment>
<sequence length="145" mass="16336">MYVCLLYIIDKELVFFALSDKGSAFRFTEDPWNISNPSFQFSNVPLRIQEQLKSQAKGHFSSSLKFHPISILSDPSGGVVFLKRVPSSQLTSSSRTQRHMKNYIGGNMDTHSLSFTISSDMMERKRQAPNTSHATRQTTSQSGLN</sequence>
<dbReference type="Proteomes" id="UP000887013">
    <property type="component" value="Unassembled WGS sequence"/>
</dbReference>
<name>A0A8X6Q2U6_NEPPI</name>
<evidence type="ECO:0000313" key="3">
    <source>
        <dbReference type="Proteomes" id="UP000887013"/>
    </source>
</evidence>
<gene>
    <name evidence="2" type="ORF">NPIL_78511</name>
</gene>
<reference evidence="2" key="1">
    <citation type="submission" date="2020-08" db="EMBL/GenBank/DDBJ databases">
        <title>Multicomponent nature underlies the extraordinary mechanical properties of spider dragline silk.</title>
        <authorList>
            <person name="Kono N."/>
            <person name="Nakamura H."/>
            <person name="Mori M."/>
            <person name="Yoshida Y."/>
            <person name="Ohtoshi R."/>
            <person name="Malay A.D."/>
            <person name="Moran D.A.P."/>
            <person name="Tomita M."/>
            <person name="Numata K."/>
            <person name="Arakawa K."/>
        </authorList>
    </citation>
    <scope>NUCLEOTIDE SEQUENCE</scope>
</reference>
<organism evidence="2 3">
    <name type="scientific">Nephila pilipes</name>
    <name type="common">Giant wood spider</name>
    <name type="synonym">Nephila maculata</name>
    <dbReference type="NCBI Taxonomy" id="299642"/>
    <lineage>
        <taxon>Eukaryota</taxon>
        <taxon>Metazoa</taxon>
        <taxon>Ecdysozoa</taxon>
        <taxon>Arthropoda</taxon>
        <taxon>Chelicerata</taxon>
        <taxon>Arachnida</taxon>
        <taxon>Araneae</taxon>
        <taxon>Araneomorphae</taxon>
        <taxon>Entelegynae</taxon>
        <taxon>Araneoidea</taxon>
        <taxon>Nephilidae</taxon>
        <taxon>Nephila</taxon>
    </lineage>
</organism>
<dbReference type="AlphaFoldDB" id="A0A8X6Q2U6"/>
<feature type="region of interest" description="Disordered" evidence="1">
    <location>
        <begin position="122"/>
        <end position="145"/>
    </location>
</feature>